<dbReference type="InterPro" id="IPR008589">
    <property type="entry name" value="MupG"/>
</dbReference>
<dbReference type="InterPro" id="IPR029000">
    <property type="entry name" value="Cyclophilin-like_dom_sf"/>
</dbReference>
<dbReference type="Proteomes" id="UP001059576">
    <property type="component" value="Chromosome"/>
</dbReference>
<dbReference type="PANTHER" id="PTHR38435">
    <property type="match status" value="1"/>
</dbReference>
<dbReference type="Pfam" id="PF19200">
    <property type="entry name" value="MupG_N"/>
    <property type="match status" value="1"/>
</dbReference>
<feature type="domain" description="6-phospho-N-acetylmuramidase C-terminal" evidence="1">
    <location>
        <begin position="241"/>
        <end position="343"/>
    </location>
</feature>
<dbReference type="Gene3D" id="2.40.100.10">
    <property type="entry name" value="Cyclophilin-like"/>
    <property type="match status" value="1"/>
</dbReference>
<accession>A0ABY5J0J9</accession>
<protein>
    <submittedName>
        <fullName evidence="3">MupG family TIM beta-alpha barrel fold protein</fullName>
    </submittedName>
</protein>
<reference evidence="3" key="1">
    <citation type="submission" date="2022-07" db="EMBL/GenBank/DDBJ databases">
        <title>Complete genome of Mycoplasma equigenitalium type strain T37.</title>
        <authorList>
            <person name="Spergser J."/>
        </authorList>
    </citation>
    <scope>NUCLEOTIDE SEQUENCE</scope>
    <source>
        <strain evidence="3">T37</strain>
    </source>
</reference>
<dbReference type="InterPro" id="IPR043797">
    <property type="entry name" value="MupG_N"/>
</dbReference>
<evidence type="ECO:0000313" key="3">
    <source>
        <dbReference type="EMBL" id="UUD36785.1"/>
    </source>
</evidence>
<dbReference type="Gene3D" id="3.20.20.70">
    <property type="entry name" value="Aldolase class I"/>
    <property type="match status" value="1"/>
</dbReference>
<dbReference type="InterPro" id="IPR017853">
    <property type="entry name" value="GH"/>
</dbReference>
<gene>
    <name evidence="3" type="ORF">NPA09_02710</name>
</gene>
<evidence type="ECO:0000259" key="2">
    <source>
        <dbReference type="Pfam" id="PF19200"/>
    </source>
</evidence>
<name>A0ABY5J0J9_9BACT</name>
<dbReference type="SUPFAM" id="SSF51445">
    <property type="entry name" value="(Trans)glycosidases"/>
    <property type="match status" value="1"/>
</dbReference>
<dbReference type="InterPro" id="IPR043894">
    <property type="entry name" value="MupG_C"/>
</dbReference>
<evidence type="ECO:0000259" key="1">
    <source>
        <dbReference type="Pfam" id="PF05913"/>
    </source>
</evidence>
<sequence length="348" mass="40305">MPVNYSLFISNIDKYYDQLPNATGKNVCIFTSFHIEEEMGKITKQDIFNLCQKLKQKGYKIISDVSVKNLEFFGDDFFEYLSKNKLVDWFRIDYGFTIDELIKLSKLTPLCINGTGFKVSDLEKYKKHKVKVIAMHNYYPRPETGLDLAFFNETNKQLQKFGIDILAFISTDLEKRGPIFKGLPTIEEYRYLPPYVAYVLLTENSKITNIFVGDGIISQKQNELINQYDENQIITLPLVDVKDENLLDKVFTIRHDSPATLLRLAESRVFSRKGVDIAPANNNQPRPKGTITIDNIKYSRYTGEMQITKSDYPADDKVNVIAKIQPEYIKLLDVVTRDRKVRFIKEVE</sequence>
<keyword evidence="4" id="KW-1185">Reference proteome</keyword>
<dbReference type="Pfam" id="PF05913">
    <property type="entry name" value="MupG_C"/>
    <property type="match status" value="1"/>
</dbReference>
<feature type="domain" description="6-phospho-N-acetylmuramidase N-terminal" evidence="2">
    <location>
        <begin position="28"/>
        <end position="224"/>
    </location>
</feature>
<evidence type="ECO:0000313" key="4">
    <source>
        <dbReference type="Proteomes" id="UP001059576"/>
    </source>
</evidence>
<dbReference type="RefSeq" id="WP_129723092.1">
    <property type="nucleotide sequence ID" value="NZ_CP101808.1"/>
</dbReference>
<proteinExistence type="predicted"/>
<dbReference type="PANTHER" id="PTHR38435:SF2">
    <property type="entry name" value="DUF871 DOMAIN-CONTAINING PROTEIN"/>
    <property type="match status" value="1"/>
</dbReference>
<dbReference type="SUPFAM" id="SSF50891">
    <property type="entry name" value="Cyclophilin-like"/>
    <property type="match status" value="1"/>
</dbReference>
<organism evidence="3 4">
    <name type="scientific">Mycoplasmopsis equigenitalium</name>
    <dbReference type="NCBI Taxonomy" id="114883"/>
    <lineage>
        <taxon>Bacteria</taxon>
        <taxon>Bacillati</taxon>
        <taxon>Mycoplasmatota</taxon>
        <taxon>Mycoplasmoidales</taxon>
        <taxon>Metamycoplasmataceae</taxon>
        <taxon>Mycoplasmopsis</taxon>
    </lineage>
</organism>
<dbReference type="InterPro" id="IPR013785">
    <property type="entry name" value="Aldolase_TIM"/>
</dbReference>
<dbReference type="EMBL" id="CP101808">
    <property type="protein sequence ID" value="UUD36785.1"/>
    <property type="molecule type" value="Genomic_DNA"/>
</dbReference>